<protein>
    <submittedName>
        <fullName evidence="1">Uncharacterized protein</fullName>
    </submittedName>
</protein>
<dbReference type="Proteomes" id="UP000799439">
    <property type="component" value="Unassembled WGS sequence"/>
</dbReference>
<reference evidence="1" key="1">
    <citation type="journal article" date="2020" name="Stud. Mycol.">
        <title>101 Dothideomycetes genomes: a test case for predicting lifestyles and emergence of pathogens.</title>
        <authorList>
            <person name="Haridas S."/>
            <person name="Albert R."/>
            <person name="Binder M."/>
            <person name="Bloem J."/>
            <person name="Labutti K."/>
            <person name="Salamov A."/>
            <person name="Andreopoulos B."/>
            <person name="Baker S."/>
            <person name="Barry K."/>
            <person name="Bills G."/>
            <person name="Bluhm B."/>
            <person name="Cannon C."/>
            <person name="Castanera R."/>
            <person name="Culley D."/>
            <person name="Daum C."/>
            <person name="Ezra D."/>
            <person name="Gonzalez J."/>
            <person name="Henrissat B."/>
            <person name="Kuo A."/>
            <person name="Liang C."/>
            <person name="Lipzen A."/>
            <person name="Lutzoni F."/>
            <person name="Magnuson J."/>
            <person name="Mondo S."/>
            <person name="Nolan M."/>
            <person name="Ohm R."/>
            <person name="Pangilinan J."/>
            <person name="Park H.-J."/>
            <person name="Ramirez L."/>
            <person name="Alfaro M."/>
            <person name="Sun H."/>
            <person name="Tritt A."/>
            <person name="Yoshinaga Y."/>
            <person name="Zwiers L.-H."/>
            <person name="Turgeon B."/>
            <person name="Goodwin S."/>
            <person name="Spatafora J."/>
            <person name="Crous P."/>
            <person name="Grigoriev I."/>
        </authorList>
    </citation>
    <scope>NUCLEOTIDE SEQUENCE</scope>
    <source>
        <strain evidence="1">CBS 260.36</strain>
    </source>
</reference>
<evidence type="ECO:0000313" key="1">
    <source>
        <dbReference type="EMBL" id="KAF2151303.1"/>
    </source>
</evidence>
<dbReference type="AlphaFoldDB" id="A0A9P4MFM2"/>
<evidence type="ECO:0000313" key="2">
    <source>
        <dbReference type="Proteomes" id="UP000799439"/>
    </source>
</evidence>
<sequence>MTVSTSPALIGQADPDLTRSNVSTVFALLPAEQVTHNKTDASTTTCDLARCSLTLSTVSTVFTLSPKKHNTNNDNVDRSISHLGTDALGLFPESLEAKPVPLSPIPCHLTSSSLTDPATDDAILLEEIEDEALSLDSLPINTSGYWIPSFTYDGPPIPIDIELNRLDLYIRYDYFRTTQPELQDWQALECALAKLLQDRELCYWNTFDKWQICASEESVDKATIAVWPHVVADLLAKDGNASLQEAAGRRGCKWSKFMDSSPVKG</sequence>
<keyword evidence="2" id="KW-1185">Reference proteome</keyword>
<comment type="caution">
    <text evidence="1">The sequence shown here is derived from an EMBL/GenBank/DDBJ whole genome shotgun (WGS) entry which is preliminary data.</text>
</comment>
<organism evidence="1 2">
    <name type="scientific">Myriangium duriaei CBS 260.36</name>
    <dbReference type="NCBI Taxonomy" id="1168546"/>
    <lineage>
        <taxon>Eukaryota</taxon>
        <taxon>Fungi</taxon>
        <taxon>Dikarya</taxon>
        <taxon>Ascomycota</taxon>
        <taxon>Pezizomycotina</taxon>
        <taxon>Dothideomycetes</taxon>
        <taxon>Dothideomycetidae</taxon>
        <taxon>Myriangiales</taxon>
        <taxon>Myriangiaceae</taxon>
        <taxon>Myriangium</taxon>
    </lineage>
</organism>
<proteinExistence type="predicted"/>
<name>A0A9P4MFM2_9PEZI</name>
<gene>
    <name evidence="1" type="ORF">K461DRAFT_170721</name>
</gene>
<dbReference type="EMBL" id="ML996088">
    <property type="protein sequence ID" value="KAF2151303.1"/>
    <property type="molecule type" value="Genomic_DNA"/>
</dbReference>
<accession>A0A9P4MFM2</accession>